<evidence type="ECO:0000313" key="3">
    <source>
        <dbReference type="Proteomes" id="UP001596512"/>
    </source>
</evidence>
<dbReference type="Proteomes" id="UP001596512">
    <property type="component" value="Unassembled WGS sequence"/>
</dbReference>
<sequence>MGEVVGAVRGDGVPAEVAVKLLRRDLAARPGTAPRLRDLVAEVHGVGGPDLVAVWDWFRDGEVVGLVMDLAPGSPCAGGWPSTAPCRPRGSPRPGRGSPPRWPCCTRAGSPTWPSNRRTCWSTGAGCG</sequence>
<name>A0ABW2TX70_9PSEU</name>
<evidence type="ECO:0000256" key="1">
    <source>
        <dbReference type="SAM" id="MobiDB-lite"/>
    </source>
</evidence>
<organism evidence="2 3">
    <name type="scientific">Actinokineospora soli</name>
    <dbReference type="NCBI Taxonomy" id="1048753"/>
    <lineage>
        <taxon>Bacteria</taxon>
        <taxon>Bacillati</taxon>
        <taxon>Actinomycetota</taxon>
        <taxon>Actinomycetes</taxon>
        <taxon>Pseudonocardiales</taxon>
        <taxon>Pseudonocardiaceae</taxon>
        <taxon>Actinokineospora</taxon>
    </lineage>
</organism>
<keyword evidence="3" id="KW-1185">Reference proteome</keyword>
<protein>
    <recommendedName>
        <fullName evidence="4">Protein kinase domain-containing protein</fullName>
    </recommendedName>
</protein>
<gene>
    <name evidence="2" type="ORF">ACFQV2_32045</name>
</gene>
<dbReference type="EMBL" id="JBHTEY010000004">
    <property type="protein sequence ID" value="MFC7617365.1"/>
    <property type="molecule type" value="Genomic_DNA"/>
</dbReference>
<evidence type="ECO:0000313" key="2">
    <source>
        <dbReference type="EMBL" id="MFC7617365.1"/>
    </source>
</evidence>
<feature type="compositionally biased region" description="Low complexity" evidence="1">
    <location>
        <begin position="85"/>
        <end position="105"/>
    </location>
</feature>
<accession>A0ABW2TX70</accession>
<evidence type="ECO:0008006" key="4">
    <source>
        <dbReference type="Google" id="ProtNLM"/>
    </source>
</evidence>
<reference evidence="3" key="1">
    <citation type="journal article" date="2019" name="Int. J. Syst. Evol. Microbiol.">
        <title>The Global Catalogue of Microorganisms (GCM) 10K type strain sequencing project: providing services to taxonomists for standard genome sequencing and annotation.</title>
        <authorList>
            <consortium name="The Broad Institute Genomics Platform"/>
            <consortium name="The Broad Institute Genome Sequencing Center for Infectious Disease"/>
            <person name="Wu L."/>
            <person name="Ma J."/>
        </authorList>
    </citation>
    <scope>NUCLEOTIDE SEQUENCE [LARGE SCALE GENOMIC DNA]</scope>
    <source>
        <strain evidence="3">JCM 17695</strain>
    </source>
</reference>
<comment type="caution">
    <text evidence="2">The sequence shown here is derived from an EMBL/GenBank/DDBJ whole genome shotgun (WGS) entry which is preliminary data.</text>
</comment>
<proteinExistence type="predicted"/>
<feature type="region of interest" description="Disordered" evidence="1">
    <location>
        <begin position="78"/>
        <end position="108"/>
    </location>
</feature>